<keyword evidence="3 8" id="KW-0808">Transferase</keyword>
<reference evidence="8" key="1">
    <citation type="journal article" date="2021" name="PeerJ">
        <title>Extensive microbial diversity within the chicken gut microbiome revealed by metagenomics and culture.</title>
        <authorList>
            <person name="Gilroy R."/>
            <person name="Ravi A."/>
            <person name="Getino M."/>
            <person name="Pursley I."/>
            <person name="Horton D.L."/>
            <person name="Alikhan N.F."/>
            <person name="Baker D."/>
            <person name="Gharbi K."/>
            <person name="Hall N."/>
            <person name="Watson M."/>
            <person name="Adriaenssens E.M."/>
            <person name="Foster-Nyarko E."/>
            <person name="Jarju S."/>
            <person name="Secka A."/>
            <person name="Antonio M."/>
            <person name="Oren A."/>
            <person name="Chaudhuri R.R."/>
            <person name="La Ragione R."/>
            <person name="Hildebrand F."/>
            <person name="Pallen M.J."/>
        </authorList>
    </citation>
    <scope>NUCLEOTIDE SEQUENCE</scope>
    <source>
        <strain evidence="8">4100</strain>
    </source>
</reference>
<protein>
    <recommendedName>
        <fullName evidence="2">hydroxymethylpyrimidine kinase</fullName>
        <ecNumber evidence="2">2.7.1.49</ecNumber>
    </recommendedName>
</protein>
<comment type="pathway">
    <text evidence="1">Cofactor biosynthesis; thiamine diphosphate biosynthesis.</text>
</comment>
<evidence type="ECO:0000259" key="7">
    <source>
        <dbReference type="Pfam" id="PF08543"/>
    </source>
</evidence>
<feature type="domain" description="Pyridoxamine kinase/Phosphomethylpyrimidine kinase" evidence="7">
    <location>
        <begin position="15"/>
        <end position="266"/>
    </location>
</feature>
<keyword evidence="6" id="KW-0067">ATP-binding</keyword>
<reference evidence="8" key="2">
    <citation type="submission" date="2021-09" db="EMBL/GenBank/DDBJ databases">
        <authorList>
            <person name="Gilroy R."/>
        </authorList>
    </citation>
    <scope>NUCLEOTIDE SEQUENCE</scope>
    <source>
        <strain evidence="8">4100</strain>
    </source>
</reference>
<keyword evidence="5 8" id="KW-0418">Kinase</keyword>
<dbReference type="NCBIfam" id="TIGR00097">
    <property type="entry name" value="HMP-P_kinase"/>
    <property type="match status" value="1"/>
</dbReference>
<evidence type="ECO:0000256" key="2">
    <source>
        <dbReference type="ARBA" id="ARBA00012135"/>
    </source>
</evidence>
<dbReference type="GO" id="GO:0008972">
    <property type="term" value="F:phosphomethylpyrimidine kinase activity"/>
    <property type="evidence" value="ECO:0007669"/>
    <property type="project" value="InterPro"/>
</dbReference>
<organism evidence="8 9">
    <name type="scientific">Candidatus Amulumruptor caecigallinarius</name>
    <dbReference type="NCBI Taxonomy" id="2109911"/>
    <lineage>
        <taxon>Bacteria</taxon>
        <taxon>Pseudomonadati</taxon>
        <taxon>Bacteroidota</taxon>
        <taxon>Bacteroidia</taxon>
        <taxon>Bacteroidales</taxon>
        <taxon>Muribaculaceae</taxon>
        <taxon>Candidatus Amulumruptor</taxon>
    </lineage>
</organism>
<accession>A0A4Q0UA69</accession>
<dbReference type="SUPFAM" id="SSF53613">
    <property type="entry name" value="Ribokinase-like"/>
    <property type="match status" value="1"/>
</dbReference>
<dbReference type="GO" id="GO:0005829">
    <property type="term" value="C:cytosol"/>
    <property type="evidence" value="ECO:0007669"/>
    <property type="project" value="TreeGrafter"/>
</dbReference>
<keyword evidence="4" id="KW-0547">Nucleotide-binding</keyword>
<gene>
    <name evidence="8" type="primary">thiD</name>
    <name evidence="8" type="ORF">K8V47_08700</name>
</gene>
<evidence type="ECO:0000256" key="5">
    <source>
        <dbReference type="ARBA" id="ARBA00022777"/>
    </source>
</evidence>
<dbReference type="InterPro" id="IPR013749">
    <property type="entry name" value="PM/HMP-P_kinase-1"/>
</dbReference>
<dbReference type="PANTHER" id="PTHR20858:SF17">
    <property type="entry name" value="HYDROXYMETHYLPYRIMIDINE_PHOSPHOMETHYLPYRIMIDINE KINASE THI20-RELATED"/>
    <property type="match status" value="1"/>
</dbReference>
<evidence type="ECO:0000256" key="1">
    <source>
        <dbReference type="ARBA" id="ARBA00004948"/>
    </source>
</evidence>
<evidence type="ECO:0000256" key="4">
    <source>
        <dbReference type="ARBA" id="ARBA00022741"/>
    </source>
</evidence>
<dbReference type="EC" id="2.7.1.49" evidence="2"/>
<proteinExistence type="predicted"/>
<dbReference type="PANTHER" id="PTHR20858">
    <property type="entry name" value="PHOSPHOMETHYLPYRIMIDINE KINASE"/>
    <property type="match status" value="1"/>
</dbReference>
<evidence type="ECO:0000313" key="9">
    <source>
        <dbReference type="Proteomes" id="UP000711407"/>
    </source>
</evidence>
<dbReference type="Pfam" id="PF08543">
    <property type="entry name" value="Phos_pyr_kin"/>
    <property type="match status" value="1"/>
</dbReference>
<evidence type="ECO:0000256" key="3">
    <source>
        <dbReference type="ARBA" id="ARBA00022679"/>
    </source>
</evidence>
<dbReference type="AlphaFoldDB" id="A0A4Q0UA69"/>
<dbReference type="FunFam" id="3.40.1190.20:FF:000003">
    <property type="entry name" value="Phosphomethylpyrimidine kinase ThiD"/>
    <property type="match status" value="1"/>
</dbReference>
<evidence type="ECO:0000256" key="6">
    <source>
        <dbReference type="ARBA" id="ARBA00022840"/>
    </source>
</evidence>
<dbReference type="Proteomes" id="UP000711407">
    <property type="component" value="Unassembled WGS sequence"/>
</dbReference>
<dbReference type="EMBL" id="DYXT01000046">
    <property type="protein sequence ID" value="HJE39818.1"/>
    <property type="molecule type" value="Genomic_DNA"/>
</dbReference>
<dbReference type="GO" id="GO:0008902">
    <property type="term" value="F:hydroxymethylpyrimidine kinase activity"/>
    <property type="evidence" value="ECO:0007669"/>
    <property type="project" value="UniProtKB-EC"/>
</dbReference>
<sequence>MQKHYLNVLAIAGSDSAAGAGIQADIKTCLANGVYATTVITAVTAQNTCGVKDFCSVEPYMIDAQLDAVITDIRPDAVKTGMLPNADTIKRIGDAMRRYNLDNIVVDPVMVATSGDMLTSSDTCNALITHLFPIAKIITPNIPEAERLSGIAIRSQGDVIAAAEQILSKTGTEHILIKGGHGISTDSGMIVDTLVCRHGNVTEFEHVFLPSNNTHGTGCTLSSAIASNLAKGHEVKEACRLAIDWLSAAIKAGASLALGHGHGPVNHLWEIKDFCTK</sequence>
<dbReference type="CDD" id="cd01169">
    <property type="entry name" value="HMPP_kinase"/>
    <property type="match status" value="1"/>
</dbReference>
<dbReference type="Gene3D" id="3.40.1190.20">
    <property type="match status" value="1"/>
</dbReference>
<dbReference type="GO" id="GO:0009228">
    <property type="term" value="P:thiamine biosynthetic process"/>
    <property type="evidence" value="ECO:0007669"/>
    <property type="project" value="InterPro"/>
</dbReference>
<name>A0A4Q0UA69_9BACT</name>
<evidence type="ECO:0000313" key="8">
    <source>
        <dbReference type="EMBL" id="HJE39818.1"/>
    </source>
</evidence>
<dbReference type="InterPro" id="IPR004399">
    <property type="entry name" value="HMP/HMP-P_kinase_dom"/>
</dbReference>
<dbReference type="InterPro" id="IPR029056">
    <property type="entry name" value="Ribokinase-like"/>
</dbReference>
<dbReference type="GO" id="GO:0005524">
    <property type="term" value="F:ATP binding"/>
    <property type="evidence" value="ECO:0007669"/>
    <property type="project" value="UniProtKB-KW"/>
</dbReference>
<comment type="caution">
    <text evidence="8">The sequence shown here is derived from an EMBL/GenBank/DDBJ whole genome shotgun (WGS) entry which is preliminary data.</text>
</comment>